<evidence type="ECO:0000256" key="11">
    <source>
        <dbReference type="PROSITE-ProRule" id="PRU00042"/>
    </source>
</evidence>
<evidence type="ECO:0000256" key="10">
    <source>
        <dbReference type="ARBA" id="ARBA00023242"/>
    </source>
</evidence>
<evidence type="ECO:0000256" key="7">
    <source>
        <dbReference type="ARBA" id="ARBA00023015"/>
    </source>
</evidence>
<feature type="domain" description="C2H2-type" evidence="13">
    <location>
        <begin position="723"/>
        <end position="750"/>
    </location>
</feature>
<protein>
    <submittedName>
        <fullName evidence="14">Zinc finger protein 594</fullName>
    </submittedName>
</protein>
<keyword evidence="3" id="KW-0479">Metal-binding</keyword>
<feature type="domain" description="C2H2-type" evidence="13">
    <location>
        <begin position="751"/>
        <end position="778"/>
    </location>
</feature>
<evidence type="ECO:0000256" key="4">
    <source>
        <dbReference type="ARBA" id="ARBA00022737"/>
    </source>
</evidence>
<feature type="domain" description="C2H2-type" evidence="13">
    <location>
        <begin position="110"/>
        <end position="137"/>
    </location>
</feature>
<evidence type="ECO:0000256" key="1">
    <source>
        <dbReference type="ARBA" id="ARBA00004123"/>
    </source>
</evidence>
<dbReference type="PANTHER" id="PTHR24403">
    <property type="entry name" value="ZINC FINGER PROTEIN"/>
    <property type="match status" value="1"/>
</dbReference>
<keyword evidence="5 11" id="KW-0863">Zinc-finger</keyword>
<evidence type="ECO:0000256" key="5">
    <source>
        <dbReference type="ARBA" id="ARBA00022771"/>
    </source>
</evidence>
<keyword evidence="6" id="KW-0862">Zinc</keyword>
<evidence type="ECO:0000256" key="2">
    <source>
        <dbReference type="ARBA" id="ARBA00006991"/>
    </source>
</evidence>
<feature type="domain" description="C2H2-type" evidence="13">
    <location>
        <begin position="286"/>
        <end position="313"/>
    </location>
</feature>
<name>A0A6F9DX66_9ASCI</name>
<comment type="similarity">
    <text evidence="2">Belongs to the krueppel C2H2-type zinc-finger protein family.</text>
</comment>
<proteinExistence type="evidence at transcript level"/>
<dbReference type="AlphaFoldDB" id="A0A6F9DX66"/>
<evidence type="ECO:0000259" key="13">
    <source>
        <dbReference type="PROSITE" id="PS50157"/>
    </source>
</evidence>
<dbReference type="InterPro" id="IPR036236">
    <property type="entry name" value="Znf_C2H2_sf"/>
</dbReference>
<dbReference type="PANTHER" id="PTHR24403:SF100">
    <property type="entry name" value="C2H2-TYPE DOMAIN-CONTAINING PROTEIN"/>
    <property type="match status" value="1"/>
</dbReference>
<dbReference type="SUPFAM" id="SSF57667">
    <property type="entry name" value="beta-beta-alpha zinc fingers"/>
    <property type="match status" value="5"/>
</dbReference>
<evidence type="ECO:0000313" key="14">
    <source>
        <dbReference type="EMBL" id="CAB3268012.1"/>
    </source>
</evidence>
<keyword evidence="7" id="KW-0805">Transcription regulation</keyword>
<dbReference type="GO" id="GO:0005634">
    <property type="term" value="C:nucleus"/>
    <property type="evidence" value="ECO:0007669"/>
    <property type="project" value="UniProtKB-SubCell"/>
</dbReference>
<feature type="domain" description="C2H2-type" evidence="13">
    <location>
        <begin position="665"/>
        <end position="693"/>
    </location>
</feature>
<evidence type="ECO:0000256" key="3">
    <source>
        <dbReference type="ARBA" id="ARBA00022723"/>
    </source>
</evidence>
<organism evidence="14">
    <name type="scientific">Phallusia mammillata</name>
    <dbReference type="NCBI Taxonomy" id="59560"/>
    <lineage>
        <taxon>Eukaryota</taxon>
        <taxon>Metazoa</taxon>
        <taxon>Chordata</taxon>
        <taxon>Tunicata</taxon>
        <taxon>Ascidiacea</taxon>
        <taxon>Phlebobranchia</taxon>
        <taxon>Ascidiidae</taxon>
        <taxon>Phallusia</taxon>
    </lineage>
</organism>
<feature type="compositionally biased region" description="Polar residues" evidence="12">
    <location>
        <begin position="835"/>
        <end position="847"/>
    </location>
</feature>
<feature type="region of interest" description="Disordered" evidence="12">
    <location>
        <begin position="827"/>
        <end position="847"/>
    </location>
</feature>
<feature type="domain" description="C2H2-type" evidence="13">
    <location>
        <begin position="351"/>
        <end position="378"/>
    </location>
</feature>
<dbReference type="SMART" id="SM00355">
    <property type="entry name" value="ZnF_C2H2"/>
    <property type="match status" value="21"/>
</dbReference>
<dbReference type="Gene3D" id="3.30.160.60">
    <property type="entry name" value="Classic Zinc Finger"/>
    <property type="match status" value="8"/>
</dbReference>
<keyword evidence="8" id="KW-0238">DNA-binding</keyword>
<reference evidence="14" key="1">
    <citation type="submission" date="2020-04" db="EMBL/GenBank/DDBJ databases">
        <authorList>
            <person name="Neveu A P."/>
        </authorList>
    </citation>
    <scope>NUCLEOTIDE SEQUENCE</scope>
    <source>
        <tissue evidence="14">Whole embryo</tissue>
    </source>
</reference>
<dbReference type="InterPro" id="IPR013087">
    <property type="entry name" value="Znf_C2H2_type"/>
</dbReference>
<feature type="domain" description="C2H2-type" evidence="13">
    <location>
        <begin position="810"/>
        <end position="838"/>
    </location>
</feature>
<dbReference type="GO" id="GO:0003677">
    <property type="term" value="F:DNA binding"/>
    <property type="evidence" value="ECO:0007669"/>
    <property type="project" value="UniProtKB-KW"/>
</dbReference>
<dbReference type="Pfam" id="PF00096">
    <property type="entry name" value="zf-C2H2"/>
    <property type="match status" value="1"/>
</dbReference>
<evidence type="ECO:0000256" key="8">
    <source>
        <dbReference type="ARBA" id="ARBA00023125"/>
    </source>
</evidence>
<dbReference type="GO" id="GO:0045944">
    <property type="term" value="P:positive regulation of transcription by RNA polymerase II"/>
    <property type="evidence" value="ECO:0007669"/>
    <property type="project" value="TreeGrafter"/>
</dbReference>
<keyword evidence="4" id="KW-0677">Repeat</keyword>
<feature type="domain" description="C2H2-type" evidence="13">
    <location>
        <begin position="436"/>
        <end position="463"/>
    </location>
</feature>
<dbReference type="FunFam" id="3.30.160.60:FF:000075">
    <property type="entry name" value="Putative zinc finger protein 536"/>
    <property type="match status" value="1"/>
</dbReference>
<evidence type="ECO:0000256" key="9">
    <source>
        <dbReference type="ARBA" id="ARBA00023163"/>
    </source>
</evidence>
<evidence type="ECO:0000256" key="12">
    <source>
        <dbReference type="SAM" id="MobiDB-lite"/>
    </source>
</evidence>
<dbReference type="GO" id="GO:0008270">
    <property type="term" value="F:zinc ion binding"/>
    <property type="evidence" value="ECO:0007669"/>
    <property type="project" value="UniProtKB-KW"/>
</dbReference>
<feature type="domain" description="C2H2-type" evidence="13">
    <location>
        <begin position="694"/>
        <end position="722"/>
    </location>
</feature>
<sequence>MGRNTKECTNMPNQKDQIAKRRTYGKNVGDIGLVFDGQSQEEIENMINEFIEACLRESTSTVVDYDSMVSKGLVTVGEDTMLTCTNCGHNTTRKDHMKQHLALHNKDFCYHCKFCKTTCTTQSHYKVHLRKHTGVPTHHCTDCTFATFTSTSLQSHINQVHNNDIRVLCPACKQLFDSCKEMIEHTKLCQSVLGGQTLGHIGCRMSKQCKFECQTQEEMLSHVKAKHSCDGICCPFCPVVVKNNTEMAKHRKVHRSYYCTKCDFTTEFKNQYIKHFLQKHGKSKDFNCYFCGVESFSKSELDKHESEHLHVSPDFPEKIEYKCLKCNYSTLKSKILLKKHCRRLHSLLGKLSCSECSYKCSEVAQLTLHMRKHNDSQHFLCQHCGFTCKWPSQMRLHKIKHEGKKPYKCSECSYEAYRSDSITVHKMHKHRQPTSTMCEKCGGSYSTPAAFKKHMAMHADQEKEANKKSTEINNKINSEISTTILENQVASTVSPSIISCDSQDSMLSPISNQLEDVELSTNLANQSTMPDSNSLNSVYEADKRQLVSPSVSPKQHRTLYDQKKNPLKTAKNKKQQKYVSCFICQHKVKSNSALYQHICKQHKQQEYTCEECSFSTSTVSKFIVHKLDHEKATAIKCPNKNCDYKACTRHHLLLHVRKHQQKKKFACRSCLYTTKWPNQLKLHHQQKHAGHRNHKCPLCDYACYRADVLKSHILYRHTNARPHKCPTCSYSAKQKRSLKKHMLSHKNERPHTCATCGKSFKSRQVLKHHERGHARAFENHCSFCKFRCNDLALFRDHVQRHVREYESMPYRCLQCPYGARKQKTLAAHKRRRHSGQYQNQENSSLPNQIPSDEILLQSCYFPNVSKTPTTTLSNEHSNYVQPQTNATDVITQQINPPITFPNNQPLYGHSNQPHFTTMLLSDDLDFQPLPSSALLLPDNARMFLSKAESSNTNFSNVLFTDTTNEDQNIFK</sequence>
<dbReference type="FunFam" id="3.30.160.60:FF:000100">
    <property type="entry name" value="Zinc finger 45-like"/>
    <property type="match status" value="1"/>
</dbReference>
<dbReference type="InterPro" id="IPR050688">
    <property type="entry name" value="Zinc_finger/UBP_domain"/>
</dbReference>
<dbReference type="PROSITE" id="PS00028">
    <property type="entry name" value="ZINC_FINGER_C2H2_1"/>
    <property type="match status" value="7"/>
</dbReference>
<dbReference type="PROSITE" id="PS50157">
    <property type="entry name" value="ZINC_FINGER_C2H2_2"/>
    <property type="match status" value="10"/>
</dbReference>
<comment type="subcellular location">
    <subcellularLocation>
        <location evidence="1">Nucleus</location>
    </subcellularLocation>
</comment>
<keyword evidence="10" id="KW-0539">Nucleus</keyword>
<feature type="domain" description="C2H2-type" evidence="13">
    <location>
        <begin position="379"/>
        <end position="406"/>
    </location>
</feature>
<gene>
    <name evidence="14" type="primary">Znf594</name>
</gene>
<dbReference type="EMBL" id="LR792150">
    <property type="protein sequence ID" value="CAB3268012.1"/>
    <property type="molecule type" value="mRNA"/>
</dbReference>
<accession>A0A6F9DX66</accession>
<keyword evidence="9" id="KW-0804">Transcription</keyword>
<evidence type="ECO:0000256" key="6">
    <source>
        <dbReference type="ARBA" id="ARBA00022833"/>
    </source>
</evidence>